<dbReference type="InterPro" id="IPR051122">
    <property type="entry name" value="SDR_DHRS6-like"/>
</dbReference>
<evidence type="ECO:0000313" key="4">
    <source>
        <dbReference type="Proteomes" id="UP001165561"/>
    </source>
</evidence>
<evidence type="ECO:0000256" key="2">
    <source>
        <dbReference type="ARBA" id="ARBA00023002"/>
    </source>
</evidence>
<dbReference type="Proteomes" id="UP001165561">
    <property type="component" value="Unassembled WGS sequence"/>
</dbReference>
<dbReference type="Pfam" id="PF13561">
    <property type="entry name" value="adh_short_C2"/>
    <property type="match status" value="1"/>
</dbReference>
<keyword evidence="2" id="KW-0560">Oxidoreductase</keyword>
<evidence type="ECO:0000313" key="3">
    <source>
        <dbReference type="EMBL" id="MDD9206048.1"/>
    </source>
</evidence>
<sequence length="78" mass="7913">TMASAGGTANAVAPGFIETEMTAKIPPVPRQIARRASSLQQGGLPVDVAEAIAFLASPQARGVNGQVLRVCGQNLVGQ</sequence>
<dbReference type="SUPFAM" id="SSF51735">
    <property type="entry name" value="NAD(P)-binding Rossmann-fold domains"/>
    <property type="match status" value="1"/>
</dbReference>
<accession>A0ABT5TVF9</accession>
<name>A0ABT5TVF9_9MICO</name>
<evidence type="ECO:0000256" key="1">
    <source>
        <dbReference type="ARBA" id="ARBA00006484"/>
    </source>
</evidence>
<organism evidence="3 4">
    <name type="scientific">Georgenia halotolerans</name>
    <dbReference type="NCBI Taxonomy" id="3028317"/>
    <lineage>
        <taxon>Bacteria</taxon>
        <taxon>Bacillati</taxon>
        <taxon>Actinomycetota</taxon>
        <taxon>Actinomycetes</taxon>
        <taxon>Micrococcales</taxon>
        <taxon>Bogoriellaceae</taxon>
        <taxon>Georgenia</taxon>
    </lineage>
</organism>
<proteinExistence type="inferred from homology"/>
<dbReference type="Gene3D" id="3.40.50.720">
    <property type="entry name" value="NAD(P)-binding Rossmann-like Domain"/>
    <property type="match status" value="1"/>
</dbReference>
<reference evidence="3" key="1">
    <citation type="submission" date="2023-02" db="EMBL/GenBank/DDBJ databases">
        <title>Georgenia sp.10Sc9-8, isolated from a soil sample collected from the Taklamakan desert.</title>
        <authorList>
            <person name="Liu S."/>
        </authorList>
    </citation>
    <scope>NUCLEOTIDE SEQUENCE</scope>
    <source>
        <strain evidence="3">10Sc9-8</strain>
    </source>
</reference>
<dbReference type="InterPro" id="IPR002347">
    <property type="entry name" value="SDR_fam"/>
</dbReference>
<comment type="similarity">
    <text evidence="1">Belongs to the short-chain dehydrogenases/reductases (SDR) family.</text>
</comment>
<dbReference type="PANTHER" id="PTHR43477">
    <property type="entry name" value="DIHYDROANTICAPSIN 7-DEHYDROGENASE"/>
    <property type="match status" value="1"/>
</dbReference>
<comment type="caution">
    <text evidence="3">The sequence shown here is derived from an EMBL/GenBank/DDBJ whole genome shotgun (WGS) entry which is preliminary data.</text>
</comment>
<dbReference type="PANTHER" id="PTHR43477:SF1">
    <property type="entry name" value="DIHYDROANTICAPSIN 7-DEHYDROGENASE"/>
    <property type="match status" value="1"/>
</dbReference>
<feature type="non-terminal residue" evidence="3">
    <location>
        <position position="1"/>
    </location>
</feature>
<keyword evidence="4" id="KW-1185">Reference proteome</keyword>
<gene>
    <name evidence="3" type="ORF">PU560_06130</name>
</gene>
<dbReference type="InterPro" id="IPR036291">
    <property type="entry name" value="NAD(P)-bd_dom_sf"/>
</dbReference>
<dbReference type="PRINTS" id="PR00081">
    <property type="entry name" value="GDHRDH"/>
</dbReference>
<protein>
    <submittedName>
        <fullName evidence="3">SDR family oxidoreductase</fullName>
    </submittedName>
</protein>
<dbReference type="EMBL" id="JARACI010000760">
    <property type="protein sequence ID" value="MDD9206048.1"/>
    <property type="molecule type" value="Genomic_DNA"/>
</dbReference>